<comment type="subcellular location">
    <subcellularLocation>
        <location evidence="2">Chromosome</location>
        <location evidence="2">Telomere</location>
    </subcellularLocation>
    <subcellularLocation>
        <location evidence="1">Nucleus</location>
    </subcellularLocation>
</comment>
<dbReference type="OrthoDB" id="2288868at2759"/>
<evidence type="ECO:0000313" key="15">
    <source>
        <dbReference type="Proteomes" id="UP000635477"/>
    </source>
</evidence>
<dbReference type="GO" id="GO:0000781">
    <property type="term" value="C:chromosome, telomeric region"/>
    <property type="evidence" value="ECO:0007669"/>
    <property type="project" value="UniProtKB-SubCell"/>
</dbReference>
<keyword evidence="7" id="KW-0819">tRNA processing</keyword>
<keyword evidence="15" id="KW-1185">Reference proteome</keyword>
<comment type="subunit">
    <text evidence="4">Component of the EKC/KEOPS complex composed of at least BUD32, CGI121, GON7, KAE1 and PCC1; the whole complex dimerizes.</text>
</comment>
<comment type="caution">
    <text evidence="14">The sequence shown here is derived from an EMBL/GenBank/DDBJ whole genome shotgun (WGS) entry which is preliminary data.</text>
</comment>
<reference evidence="14" key="1">
    <citation type="journal article" date="2020" name="BMC Genomics">
        <title>Correction to: Identification and distribution of gene clusters required for synthesis of sphingolipid metabolism inhibitors in diverse species of the filamentous fungus Fusarium.</title>
        <authorList>
            <person name="Kim H.S."/>
            <person name="Lohmar J.M."/>
            <person name="Busman M."/>
            <person name="Brown D.W."/>
            <person name="Naumann T.A."/>
            <person name="Divon H.H."/>
            <person name="Lysoe E."/>
            <person name="Uhlig S."/>
            <person name="Proctor R.H."/>
        </authorList>
    </citation>
    <scope>NUCLEOTIDE SEQUENCE</scope>
    <source>
        <strain evidence="14">NRRL 22465</strain>
    </source>
</reference>
<dbReference type="Proteomes" id="UP000635477">
    <property type="component" value="Unassembled WGS sequence"/>
</dbReference>
<reference evidence="14" key="2">
    <citation type="submission" date="2020-05" db="EMBL/GenBank/DDBJ databases">
        <authorList>
            <person name="Kim H.-S."/>
            <person name="Proctor R.H."/>
            <person name="Brown D.W."/>
        </authorList>
    </citation>
    <scope>NUCLEOTIDE SEQUENCE</scope>
    <source>
        <strain evidence="14">NRRL 22465</strain>
    </source>
</reference>
<evidence type="ECO:0000256" key="1">
    <source>
        <dbReference type="ARBA" id="ARBA00004123"/>
    </source>
</evidence>
<evidence type="ECO:0000256" key="11">
    <source>
        <dbReference type="ARBA" id="ARBA00023163"/>
    </source>
</evidence>
<organism evidence="14 15">
    <name type="scientific">Fusarium zealandicum</name>
    <dbReference type="NCBI Taxonomy" id="1053134"/>
    <lineage>
        <taxon>Eukaryota</taxon>
        <taxon>Fungi</taxon>
        <taxon>Dikarya</taxon>
        <taxon>Ascomycota</taxon>
        <taxon>Pezizomycotina</taxon>
        <taxon>Sordariomycetes</taxon>
        <taxon>Hypocreomycetidae</taxon>
        <taxon>Hypocreales</taxon>
        <taxon>Nectriaceae</taxon>
        <taxon>Fusarium</taxon>
        <taxon>Fusarium staphyleae species complex</taxon>
    </lineage>
</organism>
<dbReference type="Pfam" id="PF08738">
    <property type="entry name" value="Gon7"/>
    <property type="match status" value="1"/>
</dbReference>
<name>A0A8H4XAS0_9HYPO</name>
<evidence type="ECO:0000256" key="3">
    <source>
        <dbReference type="ARBA" id="ARBA00008529"/>
    </source>
</evidence>
<evidence type="ECO:0000313" key="14">
    <source>
        <dbReference type="EMBL" id="KAF4967339.1"/>
    </source>
</evidence>
<keyword evidence="12" id="KW-0539">Nucleus</keyword>
<evidence type="ECO:0000256" key="8">
    <source>
        <dbReference type="ARBA" id="ARBA00022895"/>
    </source>
</evidence>
<dbReference type="AlphaFoldDB" id="A0A8H4XAS0"/>
<gene>
    <name evidence="14" type="ORF">FZEAL_10543</name>
</gene>
<keyword evidence="11" id="KW-0804">Transcription</keyword>
<dbReference type="GO" id="GO:0008033">
    <property type="term" value="P:tRNA processing"/>
    <property type="evidence" value="ECO:0007669"/>
    <property type="project" value="UniProtKB-KW"/>
</dbReference>
<evidence type="ECO:0000256" key="12">
    <source>
        <dbReference type="ARBA" id="ARBA00023242"/>
    </source>
</evidence>
<dbReference type="InterPro" id="IPR014849">
    <property type="entry name" value="EKC/KEOPS_Gon7"/>
</dbReference>
<keyword evidence="8" id="KW-0779">Telomere</keyword>
<evidence type="ECO:0000256" key="4">
    <source>
        <dbReference type="ARBA" id="ARBA00011534"/>
    </source>
</evidence>
<keyword evidence="9" id="KW-0805">Transcription regulation</keyword>
<dbReference type="GO" id="GO:0005634">
    <property type="term" value="C:nucleus"/>
    <property type="evidence" value="ECO:0007669"/>
    <property type="project" value="UniProtKB-SubCell"/>
</dbReference>
<comment type="similarity">
    <text evidence="3">Belongs to the GON7 family.</text>
</comment>
<keyword evidence="10" id="KW-0010">Activator</keyword>
<evidence type="ECO:0000256" key="6">
    <source>
        <dbReference type="ARBA" id="ARBA00022454"/>
    </source>
</evidence>
<proteinExistence type="inferred from homology"/>
<dbReference type="EMBL" id="JABEYC010001233">
    <property type="protein sequence ID" value="KAF4967339.1"/>
    <property type="molecule type" value="Genomic_DNA"/>
</dbReference>
<evidence type="ECO:0000256" key="2">
    <source>
        <dbReference type="ARBA" id="ARBA00004574"/>
    </source>
</evidence>
<protein>
    <recommendedName>
        <fullName evidence="5">EKC/KEOPS complex subunit GON7</fullName>
    </recommendedName>
</protein>
<comment type="function">
    <text evidence="13">Component of the EKC/KEOPS complex that is required for the formation of a threonylcarbamoyl group on adenosine at position 37 (t(6)A37) in tRNAs that read codons beginning with adenine. The complex is probably involved in the transfer of the threonylcarbamoyl moiety of threonylcarbamoyl-AMP (TC-AMP) to the N6 group of A37. GON7 likely plays a supporting role to the catalytic subunit KAE1 in the complex. The EKC/KEOPS complex also promotes both telomere uncapping and telomere elongation. The complex is required for efficient recruitment of transcriptional coactivators.</text>
</comment>
<evidence type="ECO:0000256" key="13">
    <source>
        <dbReference type="ARBA" id="ARBA00025393"/>
    </source>
</evidence>
<accession>A0A8H4XAS0</accession>
<evidence type="ECO:0000256" key="7">
    <source>
        <dbReference type="ARBA" id="ARBA00022694"/>
    </source>
</evidence>
<evidence type="ECO:0000256" key="9">
    <source>
        <dbReference type="ARBA" id="ARBA00023015"/>
    </source>
</evidence>
<feature type="non-terminal residue" evidence="14">
    <location>
        <position position="81"/>
    </location>
</feature>
<keyword evidence="6" id="KW-0158">Chromosome</keyword>
<sequence length="81" mass="8645">MSQPVLTASYSSNISAPFTVSHSLPNLSPSPSTADKTSYLKSLRASVADTQATVNKELTARLEQDKARDAAAEAKEEENYG</sequence>
<evidence type="ECO:0000256" key="5">
    <source>
        <dbReference type="ARBA" id="ARBA00019746"/>
    </source>
</evidence>
<evidence type="ECO:0000256" key="10">
    <source>
        <dbReference type="ARBA" id="ARBA00023159"/>
    </source>
</evidence>